<organism evidence="2 3">
    <name type="scientific">Punctularia strigosozonata (strain HHB-11173)</name>
    <name type="common">White-rot fungus</name>
    <dbReference type="NCBI Taxonomy" id="741275"/>
    <lineage>
        <taxon>Eukaryota</taxon>
        <taxon>Fungi</taxon>
        <taxon>Dikarya</taxon>
        <taxon>Basidiomycota</taxon>
        <taxon>Agaricomycotina</taxon>
        <taxon>Agaricomycetes</taxon>
        <taxon>Corticiales</taxon>
        <taxon>Punctulariaceae</taxon>
        <taxon>Punctularia</taxon>
    </lineage>
</organism>
<proteinExistence type="predicted"/>
<evidence type="ECO:0000313" key="2">
    <source>
        <dbReference type="EMBL" id="EIN03835.1"/>
    </source>
</evidence>
<dbReference type="AlphaFoldDB" id="R7S0C3"/>
<reference evidence="3" key="1">
    <citation type="journal article" date="2012" name="Science">
        <title>The Paleozoic origin of enzymatic lignin decomposition reconstructed from 31 fungal genomes.</title>
        <authorList>
            <person name="Floudas D."/>
            <person name="Binder M."/>
            <person name="Riley R."/>
            <person name="Barry K."/>
            <person name="Blanchette R.A."/>
            <person name="Henrissat B."/>
            <person name="Martinez A.T."/>
            <person name="Otillar R."/>
            <person name="Spatafora J.W."/>
            <person name="Yadav J.S."/>
            <person name="Aerts A."/>
            <person name="Benoit I."/>
            <person name="Boyd A."/>
            <person name="Carlson A."/>
            <person name="Copeland A."/>
            <person name="Coutinho P.M."/>
            <person name="de Vries R.P."/>
            <person name="Ferreira P."/>
            <person name="Findley K."/>
            <person name="Foster B."/>
            <person name="Gaskell J."/>
            <person name="Glotzer D."/>
            <person name="Gorecki P."/>
            <person name="Heitman J."/>
            <person name="Hesse C."/>
            <person name="Hori C."/>
            <person name="Igarashi K."/>
            <person name="Jurgens J.A."/>
            <person name="Kallen N."/>
            <person name="Kersten P."/>
            <person name="Kohler A."/>
            <person name="Kuees U."/>
            <person name="Kumar T.K.A."/>
            <person name="Kuo A."/>
            <person name="LaButti K."/>
            <person name="Larrondo L.F."/>
            <person name="Lindquist E."/>
            <person name="Ling A."/>
            <person name="Lombard V."/>
            <person name="Lucas S."/>
            <person name="Lundell T."/>
            <person name="Martin R."/>
            <person name="McLaughlin D.J."/>
            <person name="Morgenstern I."/>
            <person name="Morin E."/>
            <person name="Murat C."/>
            <person name="Nagy L.G."/>
            <person name="Nolan M."/>
            <person name="Ohm R.A."/>
            <person name="Patyshakuliyeva A."/>
            <person name="Rokas A."/>
            <person name="Ruiz-Duenas F.J."/>
            <person name="Sabat G."/>
            <person name="Salamov A."/>
            <person name="Samejima M."/>
            <person name="Schmutz J."/>
            <person name="Slot J.C."/>
            <person name="St John F."/>
            <person name="Stenlid J."/>
            <person name="Sun H."/>
            <person name="Sun S."/>
            <person name="Syed K."/>
            <person name="Tsang A."/>
            <person name="Wiebenga A."/>
            <person name="Young D."/>
            <person name="Pisabarro A."/>
            <person name="Eastwood D.C."/>
            <person name="Martin F."/>
            <person name="Cullen D."/>
            <person name="Grigoriev I.V."/>
            <person name="Hibbett D.S."/>
        </authorList>
    </citation>
    <scope>NUCLEOTIDE SEQUENCE [LARGE SCALE GENOMIC DNA]</scope>
    <source>
        <strain evidence="3">HHB-11173 SS5</strain>
    </source>
</reference>
<dbReference type="CDD" id="cd21037">
    <property type="entry name" value="MLKL_NTD"/>
    <property type="match status" value="1"/>
</dbReference>
<dbReference type="RefSeq" id="XP_007388893.1">
    <property type="nucleotide sequence ID" value="XM_007388831.1"/>
</dbReference>
<dbReference type="InterPro" id="IPR000719">
    <property type="entry name" value="Prot_kinase_dom"/>
</dbReference>
<protein>
    <submittedName>
        <fullName evidence="2">TKL/TKL-ccin protein kinase</fullName>
    </submittedName>
</protein>
<feature type="domain" description="Protein kinase" evidence="1">
    <location>
        <begin position="159"/>
        <end position="426"/>
    </location>
</feature>
<dbReference type="eggNOG" id="KOG0197">
    <property type="taxonomic scope" value="Eukaryota"/>
</dbReference>
<evidence type="ECO:0000259" key="1">
    <source>
        <dbReference type="PROSITE" id="PS50011"/>
    </source>
</evidence>
<dbReference type="InterPro" id="IPR059179">
    <property type="entry name" value="MLKL-like_MCAfunc"/>
</dbReference>
<dbReference type="EMBL" id="JH687558">
    <property type="protein sequence ID" value="EIN03835.1"/>
    <property type="molecule type" value="Genomic_DNA"/>
</dbReference>
<dbReference type="Gene3D" id="1.10.510.10">
    <property type="entry name" value="Transferase(Phosphotransferase) domain 1"/>
    <property type="match status" value="1"/>
</dbReference>
<dbReference type="PROSITE" id="PS50011">
    <property type="entry name" value="PROTEIN_KINASE_DOM"/>
    <property type="match status" value="1"/>
</dbReference>
<dbReference type="OrthoDB" id="4062651at2759"/>
<evidence type="ECO:0000313" key="3">
    <source>
        <dbReference type="Proteomes" id="UP000054196"/>
    </source>
</evidence>
<dbReference type="GeneID" id="18886567"/>
<keyword evidence="3" id="KW-1185">Reference proteome</keyword>
<name>R7S0C3_PUNST</name>
<dbReference type="InterPro" id="IPR001245">
    <property type="entry name" value="Ser-Thr/Tyr_kinase_cat_dom"/>
</dbReference>
<keyword evidence="2" id="KW-0418">Kinase</keyword>
<gene>
    <name evidence="2" type="ORF">PUNSTDRAFT_93575</name>
</gene>
<dbReference type="OMA" id="PFPYMVS"/>
<dbReference type="PANTHER" id="PTHR44329">
    <property type="entry name" value="SERINE/THREONINE-PROTEIN KINASE TNNI3K-RELATED"/>
    <property type="match status" value="1"/>
</dbReference>
<dbReference type="HOGENOM" id="CLU_000288_7_18_1"/>
<dbReference type="GO" id="GO:0004674">
    <property type="term" value="F:protein serine/threonine kinase activity"/>
    <property type="evidence" value="ECO:0007669"/>
    <property type="project" value="TreeGrafter"/>
</dbReference>
<dbReference type="Proteomes" id="UP000054196">
    <property type="component" value="Unassembled WGS sequence"/>
</dbReference>
<accession>R7S0C3</accession>
<dbReference type="Pfam" id="PF07714">
    <property type="entry name" value="PK_Tyr_Ser-Thr"/>
    <property type="match status" value="1"/>
</dbReference>
<dbReference type="SUPFAM" id="SSF56112">
    <property type="entry name" value="Protein kinase-like (PK-like)"/>
    <property type="match status" value="1"/>
</dbReference>
<dbReference type="GO" id="GO:0005524">
    <property type="term" value="F:ATP binding"/>
    <property type="evidence" value="ECO:0007669"/>
    <property type="project" value="InterPro"/>
</dbReference>
<dbReference type="InterPro" id="IPR011009">
    <property type="entry name" value="Kinase-like_dom_sf"/>
</dbReference>
<keyword evidence="2" id="KW-0808">Transferase</keyword>
<dbReference type="InterPro" id="IPR051681">
    <property type="entry name" value="Ser/Thr_Kinases-Pseudokinases"/>
</dbReference>
<dbReference type="KEGG" id="psq:PUNSTDRAFT_93575"/>
<sequence length="426" mass="48405">MNAALARVESEILHIRDRMMKWRDWNTLKNFVKQKEIKEEIDDSNAALSACAESLFLTSHLQMHQMQSDFTAVHAIDRMELFAALNRLEAQGEETNNQVFVIMNSVQQEILPSLSRGDLRLTEILRLLFDLQTKYEQLLPNMNLNHGEVVRLQDGSQAQRFTTPVKGSANMDVYEGRYLDNCKVALKTIRSFLTGPKSLQRFQREVGLWQKVWSVDKGRHILPVYGYSEGQGHPFVVSPWQENGTVMDYTRKYDNQVDFRTMIKEIAEGIAVLHGMTPPVAHGDIKDNILISLSGHPLLSDFGLAKVIEDVTGAPITSTGSSNSARMIRWFAPELFEGDSTLNLSADIYAFGMTVLEIFTGSNPYSTIKRDTEVIIKKHHGMKPVRPTDDKTVSRGLDDNLWELLLWCWESPPAKRPTISQVLERL</sequence>